<dbReference type="Proteomes" id="UP000016412">
    <property type="component" value="Unassembled WGS sequence"/>
</dbReference>
<dbReference type="EMBL" id="AUZJ01000043">
    <property type="protein sequence ID" value="ERF60289.1"/>
    <property type="molecule type" value="Genomic_DNA"/>
</dbReference>
<dbReference type="STRING" id="1125725.HMPREF1325_2615"/>
<dbReference type="AlphaFoldDB" id="U2M7K4"/>
<evidence type="ECO:0000313" key="1">
    <source>
        <dbReference type="EMBL" id="ERF60289.1"/>
    </source>
</evidence>
<accession>U2M7K4</accession>
<comment type="caution">
    <text evidence="1">The sequence shown here is derived from an EMBL/GenBank/DDBJ whole genome shotgun (WGS) entry which is preliminary data.</text>
</comment>
<protein>
    <recommendedName>
        <fullName evidence="5">Zinc-ribbon domain protein</fullName>
    </recommendedName>
</protein>
<dbReference type="RefSeq" id="WP_021330688.1">
    <property type="nucleotide sequence ID" value="NZ_AUZJ01000043.1"/>
</dbReference>
<dbReference type="EMBL" id="AVQI01000084">
    <property type="protein sequence ID" value="ERJ97724.1"/>
    <property type="molecule type" value="Genomic_DNA"/>
</dbReference>
<dbReference type="Proteomes" id="UP000016646">
    <property type="component" value="Unassembled WGS sequence"/>
</dbReference>
<evidence type="ECO:0000313" key="4">
    <source>
        <dbReference type="Proteomes" id="UP000016646"/>
    </source>
</evidence>
<dbReference type="PATRIC" id="fig|1125725.3.peg.1789"/>
<organism evidence="1 3">
    <name type="scientific">Treponema socranskii subsp. socranskii VPI DR56BR1116 = ATCC 35536</name>
    <dbReference type="NCBI Taxonomy" id="1125725"/>
    <lineage>
        <taxon>Bacteria</taxon>
        <taxon>Pseudomonadati</taxon>
        <taxon>Spirochaetota</taxon>
        <taxon>Spirochaetia</taxon>
        <taxon>Spirochaetales</taxon>
        <taxon>Treponemataceae</taxon>
        <taxon>Treponema</taxon>
    </lineage>
</organism>
<proteinExistence type="predicted"/>
<reference evidence="3 4" key="1">
    <citation type="submission" date="2013-08" db="EMBL/GenBank/DDBJ databases">
        <authorList>
            <person name="Durkin A.S."/>
            <person name="Haft D.R."/>
            <person name="McCorrison J."/>
            <person name="Torralba M."/>
            <person name="Gillis M."/>
            <person name="Haft D.H."/>
            <person name="Methe B."/>
            <person name="Sutton G."/>
            <person name="Nelson K.E."/>
        </authorList>
    </citation>
    <scope>NUCLEOTIDE SEQUENCE [LARGE SCALE GENOMIC DNA]</scope>
    <source>
        <strain evidence="2 4">ATCC 35536</strain>
        <strain evidence="1 3">VPI DR56BR1116</strain>
    </source>
</reference>
<evidence type="ECO:0000313" key="2">
    <source>
        <dbReference type="EMBL" id="ERJ97724.1"/>
    </source>
</evidence>
<dbReference type="eggNOG" id="ENOG5030UHC">
    <property type="taxonomic scope" value="Bacteria"/>
</dbReference>
<dbReference type="OrthoDB" id="363045at2"/>
<name>U2M7K4_TRESO</name>
<keyword evidence="4" id="KW-1185">Reference proteome</keyword>
<evidence type="ECO:0008006" key="5">
    <source>
        <dbReference type="Google" id="ProtNLM"/>
    </source>
</evidence>
<sequence>MKPVTVCRGCGRTIDNDFIYCPWCGYSRVASDDSASLEAVFNQLEQLQNDSRNRQISEMEKQLDDLVHELDAIVLSAELHK</sequence>
<evidence type="ECO:0000313" key="3">
    <source>
        <dbReference type="Proteomes" id="UP000016412"/>
    </source>
</evidence>
<gene>
    <name evidence="2" type="ORF">HMPREF0860_0401</name>
    <name evidence="1" type="ORF">HMPREF1325_2615</name>
</gene>